<dbReference type="SUPFAM" id="SSF56574">
    <property type="entry name" value="Serpins"/>
    <property type="match status" value="1"/>
</dbReference>
<dbReference type="PROSITE" id="PS50835">
    <property type="entry name" value="IG_LIKE"/>
    <property type="match status" value="2"/>
</dbReference>
<dbReference type="SMART" id="SM00093">
    <property type="entry name" value="SERPIN"/>
    <property type="match status" value="1"/>
</dbReference>
<keyword evidence="5" id="KW-1185">Reference proteome</keyword>
<dbReference type="GO" id="GO:0004867">
    <property type="term" value="F:serine-type endopeptidase inhibitor activity"/>
    <property type="evidence" value="ECO:0007669"/>
    <property type="project" value="InterPro"/>
</dbReference>
<feature type="non-terminal residue" evidence="4">
    <location>
        <position position="1"/>
    </location>
</feature>
<evidence type="ECO:0000313" key="5">
    <source>
        <dbReference type="Proteomes" id="UP001205998"/>
    </source>
</evidence>
<sequence>MMRCFVLLLFLGISSCSANIVLTVGLNFRLPCLYNSDLLSEKYSWRFAPQTNEDQGNQNLIFTPLIGIDNELVLNPVENQHAGVYECVVYGFSINGRMKVKKSFKISVIDSTQEIKIKLFEKTEGESIKLSCLSSEESVDGVQSADITWFKIKDAEIFDKEKLTPLLKNQSVINDEKHQNQTVNSLRMVYSASGENESVWSIELDNLELNDQALYLCEIKRNSHTERVYMELLVNPAPPPLCFNQSHAWEACPDPNSKSTPAIVRESLIHFSLNLYKNLNQMNPKSNLLFSPISITMLLSHLLLGTRGETRDGLERGLSLPTHFSCIHSEMKKLRSQTKDSILIANRIFFHPDLDLLDIFVNQSLEFYDSMPHKLTNNSEANTNLINSWVASKTQNRIKELVDSVDEETQIILLNAVYFIGKWKTVFEVRDGEFTTFSGELLSVPTLYSSNYYLANSYIQEFKAQVGKFPLSGKNSVYILLPLSENEKGLKDMEAALTENNIQKMMNEMSSIIPTISEVLLPKVKLLVNINLYQILKKLVPPSLFDDPNLCGMFDQSSPIPLNEARHRAFLSLTEKGVEAAAASSLSFSRSFSSFNAMRPFILILWNEEIKIPLFIGKILYPEK</sequence>
<name>A0AAD5FQP5_SILAS</name>
<dbReference type="EMBL" id="MU551545">
    <property type="protein sequence ID" value="KAI5625735.1"/>
    <property type="molecule type" value="Genomic_DNA"/>
</dbReference>
<evidence type="ECO:0000259" key="3">
    <source>
        <dbReference type="PROSITE" id="PS50835"/>
    </source>
</evidence>
<dbReference type="InterPro" id="IPR023796">
    <property type="entry name" value="Serpin_dom"/>
</dbReference>
<keyword evidence="2" id="KW-0732">Signal</keyword>
<comment type="similarity">
    <text evidence="1">Belongs to the serpin family.</text>
</comment>
<dbReference type="SUPFAM" id="SSF48726">
    <property type="entry name" value="Immunoglobulin"/>
    <property type="match status" value="2"/>
</dbReference>
<dbReference type="PANTHER" id="PTHR11461:SF159">
    <property type="entry name" value="PLASMA PROTEASE C1 INHIBITOR"/>
    <property type="match status" value="1"/>
</dbReference>
<dbReference type="InterPro" id="IPR042178">
    <property type="entry name" value="Serpin_sf_1"/>
</dbReference>
<dbReference type="AlphaFoldDB" id="A0AAD5FQP5"/>
<dbReference type="InterPro" id="IPR042185">
    <property type="entry name" value="Serpin_sf_2"/>
</dbReference>
<dbReference type="InterPro" id="IPR000215">
    <property type="entry name" value="Serpin_fam"/>
</dbReference>
<reference evidence="4" key="1">
    <citation type="submission" date="2018-07" db="EMBL/GenBank/DDBJ databases">
        <title>Comparative genomics of catfishes provides insights into carnivory and benthic adaptation.</title>
        <authorList>
            <person name="Zhang Y."/>
            <person name="Wang D."/>
            <person name="Peng Z."/>
            <person name="Zheng S."/>
            <person name="Shao F."/>
            <person name="Tao W."/>
        </authorList>
    </citation>
    <scope>NUCLEOTIDE SEQUENCE</scope>
    <source>
        <strain evidence="4">Chongqing</strain>
    </source>
</reference>
<accession>A0AAD5FQP5</accession>
<dbReference type="Gene3D" id="3.30.497.10">
    <property type="entry name" value="Antithrombin, subunit I, domain 2"/>
    <property type="match status" value="1"/>
</dbReference>
<dbReference type="Proteomes" id="UP001205998">
    <property type="component" value="Unassembled WGS sequence"/>
</dbReference>
<feature type="domain" description="Ig-like" evidence="3">
    <location>
        <begin position="124"/>
        <end position="233"/>
    </location>
</feature>
<gene>
    <name evidence="4" type="ORF">C0J50_14700</name>
</gene>
<proteinExistence type="inferred from homology"/>
<dbReference type="InterPro" id="IPR036179">
    <property type="entry name" value="Ig-like_dom_sf"/>
</dbReference>
<dbReference type="Gene3D" id="2.60.40.10">
    <property type="entry name" value="Immunoglobulins"/>
    <property type="match status" value="2"/>
</dbReference>
<dbReference type="PANTHER" id="PTHR11461">
    <property type="entry name" value="SERINE PROTEASE INHIBITOR, SERPIN"/>
    <property type="match status" value="1"/>
</dbReference>
<dbReference type="Pfam" id="PF00079">
    <property type="entry name" value="Serpin"/>
    <property type="match status" value="1"/>
</dbReference>
<dbReference type="InterPro" id="IPR013106">
    <property type="entry name" value="Ig_V-set"/>
</dbReference>
<comment type="caution">
    <text evidence="4">The sequence shown here is derived from an EMBL/GenBank/DDBJ whole genome shotgun (WGS) entry which is preliminary data.</text>
</comment>
<feature type="domain" description="Ig-like" evidence="3">
    <location>
        <begin position="25"/>
        <end position="107"/>
    </location>
</feature>
<dbReference type="Pfam" id="PF07686">
    <property type="entry name" value="V-set"/>
    <property type="match status" value="1"/>
</dbReference>
<dbReference type="InterPro" id="IPR013783">
    <property type="entry name" value="Ig-like_fold"/>
</dbReference>
<evidence type="ECO:0000256" key="1">
    <source>
        <dbReference type="RuleBase" id="RU000411"/>
    </source>
</evidence>
<dbReference type="InterPro" id="IPR007110">
    <property type="entry name" value="Ig-like_dom"/>
</dbReference>
<dbReference type="PROSITE" id="PS51257">
    <property type="entry name" value="PROKAR_LIPOPROTEIN"/>
    <property type="match status" value="1"/>
</dbReference>
<dbReference type="InterPro" id="IPR036186">
    <property type="entry name" value="Serpin_sf"/>
</dbReference>
<dbReference type="InterPro" id="IPR003599">
    <property type="entry name" value="Ig_sub"/>
</dbReference>
<protein>
    <submittedName>
        <fullName evidence="4">Plasma protease C1 inhibitor</fullName>
    </submittedName>
</protein>
<evidence type="ECO:0000256" key="2">
    <source>
        <dbReference type="SAM" id="SignalP"/>
    </source>
</evidence>
<evidence type="ECO:0000313" key="4">
    <source>
        <dbReference type="EMBL" id="KAI5625735.1"/>
    </source>
</evidence>
<feature type="chain" id="PRO_5041951701" evidence="2">
    <location>
        <begin position="19"/>
        <end position="624"/>
    </location>
</feature>
<dbReference type="SMART" id="SM00409">
    <property type="entry name" value="IG"/>
    <property type="match status" value="2"/>
</dbReference>
<dbReference type="Gene3D" id="2.30.39.10">
    <property type="entry name" value="Alpha-1-antitrypsin, domain 1"/>
    <property type="match status" value="1"/>
</dbReference>
<organism evidence="4 5">
    <name type="scientific">Silurus asotus</name>
    <name type="common">Amur catfish</name>
    <name type="synonym">Parasilurus asotus</name>
    <dbReference type="NCBI Taxonomy" id="30991"/>
    <lineage>
        <taxon>Eukaryota</taxon>
        <taxon>Metazoa</taxon>
        <taxon>Chordata</taxon>
        <taxon>Craniata</taxon>
        <taxon>Vertebrata</taxon>
        <taxon>Euteleostomi</taxon>
        <taxon>Actinopterygii</taxon>
        <taxon>Neopterygii</taxon>
        <taxon>Teleostei</taxon>
        <taxon>Ostariophysi</taxon>
        <taxon>Siluriformes</taxon>
        <taxon>Siluridae</taxon>
        <taxon>Silurus</taxon>
    </lineage>
</organism>
<dbReference type="GO" id="GO:0005615">
    <property type="term" value="C:extracellular space"/>
    <property type="evidence" value="ECO:0007669"/>
    <property type="project" value="InterPro"/>
</dbReference>
<feature type="signal peptide" evidence="2">
    <location>
        <begin position="1"/>
        <end position="18"/>
    </location>
</feature>